<dbReference type="InterPro" id="IPR036640">
    <property type="entry name" value="ABC1_TM_sf"/>
</dbReference>
<feature type="region of interest" description="Disordered" evidence="7">
    <location>
        <begin position="17"/>
        <end position="80"/>
    </location>
</feature>
<dbReference type="InterPro" id="IPR003439">
    <property type="entry name" value="ABC_transporter-like_ATP-bd"/>
</dbReference>
<proteinExistence type="predicted"/>
<evidence type="ECO:0008006" key="13">
    <source>
        <dbReference type="Google" id="ProtNLM"/>
    </source>
</evidence>
<dbReference type="GO" id="GO:0005524">
    <property type="term" value="F:ATP binding"/>
    <property type="evidence" value="ECO:0007669"/>
    <property type="project" value="UniProtKB-KW"/>
</dbReference>
<evidence type="ECO:0000256" key="3">
    <source>
        <dbReference type="ARBA" id="ARBA00022741"/>
    </source>
</evidence>
<keyword evidence="6 8" id="KW-0472">Membrane</keyword>
<evidence type="ECO:0000313" key="12">
    <source>
        <dbReference type="Proteomes" id="UP000593564"/>
    </source>
</evidence>
<evidence type="ECO:0000256" key="8">
    <source>
        <dbReference type="SAM" id="Phobius"/>
    </source>
</evidence>
<accession>A0A7J7H536</accession>
<evidence type="ECO:0000259" key="9">
    <source>
        <dbReference type="PROSITE" id="PS50893"/>
    </source>
</evidence>
<dbReference type="GO" id="GO:0005743">
    <property type="term" value="C:mitochondrial inner membrane"/>
    <property type="evidence" value="ECO:0007669"/>
    <property type="project" value="TreeGrafter"/>
</dbReference>
<evidence type="ECO:0000313" key="11">
    <source>
        <dbReference type="EMBL" id="KAF5947667.1"/>
    </source>
</evidence>
<sequence>MATLPLTLSLFTLPKPRLSLSSSPSSSMSSSSASFRPQLRRRSKDSATVSFAYTAGPPTDPIVTENDPKVDVSSSRGESVESPRNAISWGLLSSLLSQHKLRIAVSIFTLVGCTTCTLSMPLYSGKFFEVLIGKTPEPLWNVLSKVAVLYALEPIFTVIFVINLNTVWEKVMSNVRAQIFQRVLIQKVEFFDRYKKYGLCCCLKWAALRAFALALNGAPASGRRDWFPGISRDFQFSGSRILQLQQVSSAQYWVGELTALITSDLGSLKDIVSENISRDRGFRALSEASYSSLSKRGWNNMHPVHSIPRTCTTSGVTYAYGVCFSCSCSVNLVALNQLKIILQLSRDSSLGSFSSFAIGSYFLAAAECYEFSAIYKRSTVPIFKAHGMAQALIADCVNETFSAIRTVRSFGGEKCQMSMFGNQVLAYQTSGIKLGTFKSINESLTRVAVYISLLALFCLGGNKVKAGELSAGIVVSFIGYTFTLTFAVQGLVNTFGDLRGAFAAAERINSVLAGAEIDEALAYGLERDIKRQEVHDKNFGLFFVSDSDRNNQSLNMHYMSSLKSTSSLGTLAWSGDLCLEDVHFSYPLRPDVEILNGLNLMLKFGTVTALVGPSGAGKSTIVQLLARFYEPTKGYVTVGGQDVRTFDKSEWARVVSIVNQGYDTLVGERGGLLSGGQRQRVAIARALLKNAPILILDEATSALDAVSERLVQEALNHLMKGRTTLVIAHRLSTVQNADQIALCSDGKITELGTHLELLSRKGQYASLVATQRLAFE</sequence>
<dbReference type="AlphaFoldDB" id="A0A7J7H536"/>
<evidence type="ECO:0000256" key="7">
    <source>
        <dbReference type="SAM" id="MobiDB-lite"/>
    </source>
</evidence>
<dbReference type="GO" id="GO:0090374">
    <property type="term" value="P:oligopeptide export from mitochondrion"/>
    <property type="evidence" value="ECO:0007669"/>
    <property type="project" value="TreeGrafter"/>
</dbReference>
<evidence type="ECO:0000256" key="6">
    <source>
        <dbReference type="ARBA" id="ARBA00023136"/>
    </source>
</evidence>
<evidence type="ECO:0000256" key="2">
    <source>
        <dbReference type="ARBA" id="ARBA00022692"/>
    </source>
</evidence>
<feature type="transmembrane region" description="Helical" evidence="8">
    <location>
        <begin position="469"/>
        <end position="492"/>
    </location>
</feature>
<dbReference type="InterPro" id="IPR003593">
    <property type="entry name" value="AAA+_ATPase"/>
</dbReference>
<gene>
    <name evidence="11" type="ORF">HYC85_013624</name>
</gene>
<comment type="subcellular location">
    <subcellularLocation>
        <location evidence="1">Membrane</location>
        <topology evidence="1">Multi-pass membrane protein</topology>
    </subcellularLocation>
</comment>
<dbReference type="Gene3D" id="1.20.1560.10">
    <property type="entry name" value="ABC transporter type 1, transmembrane domain"/>
    <property type="match status" value="2"/>
</dbReference>
<dbReference type="PROSITE" id="PS00211">
    <property type="entry name" value="ABC_TRANSPORTER_1"/>
    <property type="match status" value="1"/>
</dbReference>
<organism evidence="11 12">
    <name type="scientific">Camellia sinensis</name>
    <name type="common">Tea plant</name>
    <name type="synonym">Thea sinensis</name>
    <dbReference type="NCBI Taxonomy" id="4442"/>
    <lineage>
        <taxon>Eukaryota</taxon>
        <taxon>Viridiplantae</taxon>
        <taxon>Streptophyta</taxon>
        <taxon>Embryophyta</taxon>
        <taxon>Tracheophyta</taxon>
        <taxon>Spermatophyta</taxon>
        <taxon>Magnoliopsida</taxon>
        <taxon>eudicotyledons</taxon>
        <taxon>Gunneridae</taxon>
        <taxon>Pentapetalae</taxon>
        <taxon>asterids</taxon>
        <taxon>Ericales</taxon>
        <taxon>Theaceae</taxon>
        <taxon>Camellia</taxon>
    </lineage>
</organism>
<feature type="compositionally biased region" description="Low complexity" evidence="7">
    <location>
        <begin position="17"/>
        <end position="34"/>
    </location>
</feature>
<dbReference type="SMART" id="SM00382">
    <property type="entry name" value="AAA"/>
    <property type="match status" value="1"/>
</dbReference>
<dbReference type="SUPFAM" id="SSF52540">
    <property type="entry name" value="P-loop containing nucleoside triphosphate hydrolases"/>
    <property type="match status" value="1"/>
</dbReference>
<evidence type="ECO:0000259" key="10">
    <source>
        <dbReference type="PROSITE" id="PS50929"/>
    </source>
</evidence>
<dbReference type="PANTHER" id="PTHR43394:SF7">
    <property type="entry name" value="ABC TRANSPORTER B FAMILY MEMBER 28"/>
    <property type="match status" value="1"/>
</dbReference>
<feature type="transmembrane region" description="Helical" evidence="8">
    <location>
        <begin position="443"/>
        <end position="462"/>
    </location>
</feature>
<dbReference type="Proteomes" id="UP000593564">
    <property type="component" value="Unassembled WGS sequence"/>
</dbReference>
<dbReference type="InterPro" id="IPR039421">
    <property type="entry name" value="Type_1_exporter"/>
</dbReference>
<keyword evidence="3" id="KW-0547">Nucleotide-binding</keyword>
<protein>
    <recommendedName>
        <fullName evidence="13">ABC transporter domain-containing protein</fullName>
    </recommendedName>
</protein>
<evidence type="ECO:0000256" key="5">
    <source>
        <dbReference type="ARBA" id="ARBA00022989"/>
    </source>
</evidence>
<dbReference type="InterPro" id="IPR017871">
    <property type="entry name" value="ABC_transporter-like_CS"/>
</dbReference>
<keyword evidence="2 8" id="KW-0812">Transmembrane</keyword>
<feature type="domain" description="ABC transmembrane type-1" evidence="10">
    <location>
        <begin position="104"/>
        <end position="500"/>
    </location>
</feature>
<dbReference type="Pfam" id="PF00005">
    <property type="entry name" value="ABC_tran"/>
    <property type="match status" value="2"/>
</dbReference>
<dbReference type="EMBL" id="JACBKZ010000006">
    <property type="protein sequence ID" value="KAF5947667.1"/>
    <property type="molecule type" value="Genomic_DNA"/>
</dbReference>
<dbReference type="GO" id="GO:0015421">
    <property type="term" value="F:ABC-type oligopeptide transporter activity"/>
    <property type="evidence" value="ECO:0007669"/>
    <property type="project" value="TreeGrafter"/>
</dbReference>
<dbReference type="InterPro" id="IPR027417">
    <property type="entry name" value="P-loop_NTPase"/>
</dbReference>
<dbReference type="PROSITE" id="PS50929">
    <property type="entry name" value="ABC_TM1F"/>
    <property type="match status" value="1"/>
</dbReference>
<dbReference type="SUPFAM" id="SSF90123">
    <property type="entry name" value="ABC transporter transmembrane region"/>
    <property type="match status" value="2"/>
</dbReference>
<name>A0A7J7H536_CAMSI</name>
<dbReference type="Pfam" id="PF00664">
    <property type="entry name" value="ABC_membrane"/>
    <property type="match status" value="2"/>
</dbReference>
<evidence type="ECO:0000256" key="4">
    <source>
        <dbReference type="ARBA" id="ARBA00022840"/>
    </source>
</evidence>
<reference evidence="12" key="1">
    <citation type="journal article" date="2020" name="Nat. Commun.">
        <title>Genome assembly of wild tea tree DASZ reveals pedigree and selection history of tea varieties.</title>
        <authorList>
            <person name="Zhang W."/>
            <person name="Zhang Y."/>
            <person name="Qiu H."/>
            <person name="Guo Y."/>
            <person name="Wan H."/>
            <person name="Zhang X."/>
            <person name="Scossa F."/>
            <person name="Alseekh S."/>
            <person name="Zhang Q."/>
            <person name="Wang P."/>
            <person name="Xu L."/>
            <person name="Schmidt M.H."/>
            <person name="Jia X."/>
            <person name="Li D."/>
            <person name="Zhu A."/>
            <person name="Guo F."/>
            <person name="Chen W."/>
            <person name="Ni D."/>
            <person name="Usadel B."/>
            <person name="Fernie A.R."/>
            <person name="Wen W."/>
        </authorList>
    </citation>
    <scope>NUCLEOTIDE SEQUENCE [LARGE SCALE GENOMIC DNA]</scope>
    <source>
        <strain evidence="12">cv. G240</strain>
    </source>
</reference>
<keyword evidence="4" id="KW-0067">ATP-binding</keyword>
<comment type="caution">
    <text evidence="11">The sequence shown here is derived from an EMBL/GenBank/DDBJ whole genome shotgun (WGS) entry which is preliminary data.</text>
</comment>
<feature type="domain" description="ABC transporter" evidence="9">
    <location>
        <begin position="577"/>
        <end position="770"/>
    </location>
</feature>
<evidence type="ECO:0000256" key="1">
    <source>
        <dbReference type="ARBA" id="ARBA00004141"/>
    </source>
</evidence>
<keyword evidence="5 8" id="KW-1133">Transmembrane helix</keyword>
<dbReference type="Gene3D" id="3.40.50.300">
    <property type="entry name" value="P-loop containing nucleotide triphosphate hydrolases"/>
    <property type="match status" value="2"/>
</dbReference>
<dbReference type="GO" id="GO:0016887">
    <property type="term" value="F:ATP hydrolysis activity"/>
    <property type="evidence" value="ECO:0007669"/>
    <property type="project" value="InterPro"/>
</dbReference>
<dbReference type="InterPro" id="IPR011527">
    <property type="entry name" value="ABC1_TM_dom"/>
</dbReference>
<reference evidence="11 12" key="2">
    <citation type="submission" date="2020-07" db="EMBL/GenBank/DDBJ databases">
        <title>Genome assembly of wild tea tree DASZ reveals pedigree and selection history of tea varieties.</title>
        <authorList>
            <person name="Zhang W."/>
        </authorList>
    </citation>
    <scope>NUCLEOTIDE SEQUENCE [LARGE SCALE GENOMIC DNA]</scope>
    <source>
        <strain evidence="12">cv. G240</strain>
        <tissue evidence="11">Leaf</tissue>
    </source>
</reference>
<dbReference type="PANTHER" id="PTHR43394">
    <property type="entry name" value="ATP-DEPENDENT PERMEASE MDL1, MITOCHONDRIAL"/>
    <property type="match status" value="1"/>
</dbReference>
<keyword evidence="12" id="KW-1185">Reference proteome</keyword>
<dbReference type="PROSITE" id="PS50893">
    <property type="entry name" value="ABC_TRANSPORTER_2"/>
    <property type="match status" value="1"/>
</dbReference>